<keyword evidence="2" id="KW-0808">Transferase</keyword>
<protein>
    <submittedName>
        <fullName evidence="2">N-acetyltransferase</fullName>
    </submittedName>
</protein>
<dbReference type="OrthoDB" id="9792929at2"/>
<dbReference type="EMBL" id="JAMB01000001">
    <property type="protein sequence ID" value="ETX12212.1"/>
    <property type="molecule type" value="Genomic_DNA"/>
</dbReference>
<feature type="domain" description="N-acetyltransferase" evidence="1">
    <location>
        <begin position="1"/>
        <end position="149"/>
    </location>
</feature>
<dbReference type="PROSITE" id="PS51186">
    <property type="entry name" value="GNAT"/>
    <property type="match status" value="1"/>
</dbReference>
<dbReference type="eggNOG" id="COG0456">
    <property type="taxonomic scope" value="Bacteria"/>
</dbReference>
<gene>
    <name evidence="2" type="ORF">MUS1_00990</name>
</gene>
<comment type="caution">
    <text evidence="2">The sequence shown here is derived from an EMBL/GenBank/DDBJ whole genome shotgun (WGS) entry which is preliminary data.</text>
</comment>
<dbReference type="STRING" id="1122207.MUS1_00990"/>
<evidence type="ECO:0000313" key="2">
    <source>
        <dbReference type="EMBL" id="ETX12212.1"/>
    </source>
</evidence>
<dbReference type="GO" id="GO:0016747">
    <property type="term" value="F:acyltransferase activity, transferring groups other than amino-acyl groups"/>
    <property type="evidence" value="ECO:0007669"/>
    <property type="project" value="InterPro"/>
</dbReference>
<keyword evidence="3" id="KW-1185">Reference proteome</keyword>
<reference evidence="2 3" key="1">
    <citation type="submission" date="2014-01" db="EMBL/GenBank/DDBJ databases">
        <title>Marinomonas ushuaiensis DSM 15871 Genome Sequencing.</title>
        <authorList>
            <person name="Lai Q."/>
            <person name="Shao Z.S."/>
        </authorList>
    </citation>
    <scope>NUCLEOTIDE SEQUENCE [LARGE SCALE GENOMIC DNA]</scope>
    <source>
        <strain evidence="2 3">DSM 15871</strain>
    </source>
</reference>
<proteinExistence type="predicted"/>
<accession>X7E8B0</accession>
<name>X7E8B0_9GAMM</name>
<organism evidence="2 3">
    <name type="scientific">Marinomonas ushuaiensis DSM 15871</name>
    <dbReference type="NCBI Taxonomy" id="1122207"/>
    <lineage>
        <taxon>Bacteria</taxon>
        <taxon>Pseudomonadati</taxon>
        <taxon>Pseudomonadota</taxon>
        <taxon>Gammaproteobacteria</taxon>
        <taxon>Oceanospirillales</taxon>
        <taxon>Oceanospirillaceae</taxon>
        <taxon>Marinomonas</taxon>
    </lineage>
</organism>
<dbReference type="PANTHER" id="PTHR43072:SF60">
    <property type="entry name" value="L-2,4-DIAMINOBUTYRIC ACID ACETYLTRANSFERASE"/>
    <property type="match status" value="1"/>
</dbReference>
<dbReference type="AlphaFoldDB" id="X7E8B0"/>
<dbReference type="Gene3D" id="3.40.630.30">
    <property type="match status" value="1"/>
</dbReference>
<dbReference type="PANTHER" id="PTHR43072">
    <property type="entry name" value="N-ACETYLTRANSFERASE"/>
    <property type="match status" value="1"/>
</dbReference>
<dbReference type="CDD" id="cd04301">
    <property type="entry name" value="NAT_SF"/>
    <property type="match status" value="1"/>
</dbReference>
<sequence>MNIRKAELHDLTSVVTLFEQYRHFYQCENNTERATDFIQSRMEQEESVIFIAEVTSEGDTKIVGFVQLYPLFSSTSMKKMWLLNDLFVNGNHRKQGIAAQLIASAKQLAENTAARGLMLETSPSNKAAQALYEKIGFKQSNSFYYELDV</sequence>
<dbReference type="Proteomes" id="UP000054058">
    <property type="component" value="Unassembled WGS sequence"/>
</dbReference>
<evidence type="ECO:0000259" key="1">
    <source>
        <dbReference type="PROSITE" id="PS51186"/>
    </source>
</evidence>
<evidence type="ECO:0000313" key="3">
    <source>
        <dbReference type="Proteomes" id="UP000054058"/>
    </source>
</evidence>
<dbReference type="InterPro" id="IPR016181">
    <property type="entry name" value="Acyl_CoA_acyltransferase"/>
</dbReference>
<dbReference type="SUPFAM" id="SSF55729">
    <property type="entry name" value="Acyl-CoA N-acyltransferases (Nat)"/>
    <property type="match status" value="1"/>
</dbReference>
<dbReference type="InterPro" id="IPR000182">
    <property type="entry name" value="GNAT_dom"/>
</dbReference>
<dbReference type="Pfam" id="PF00583">
    <property type="entry name" value="Acetyltransf_1"/>
    <property type="match status" value="1"/>
</dbReference>
<dbReference type="PATRIC" id="fig|1122207.3.peg.206"/>